<feature type="non-terminal residue" evidence="2">
    <location>
        <position position="50"/>
    </location>
</feature>
<gene>
    <name evidence="2" type="ORF">LCGC14_1991510</name>
</gene>
<reference evidence="2" key="1">
    <citation type="journal article" date="2015" name="Nature">
        <title>Complex archaea that bridge the gap between prokaryotes and eukaryotes.</title>
        <authorList>
            <person name="Spang A."/>
            <person name="Saw J.H."/>
            <person name="Jorgensen S.L."/>
            <person name="Zaremba-Niedzwiedzka K."/>
            <person name="Martijn J."/>
            <person name="Lind A.E."/>
            <person name="van Eijk R."/>
            <person name="Schleper C."/>
            <person name="Guy L."/>
            <person name="Ettema T.J."/>
        </authorList>
    </citation>
    <scope>NUCLEOTIDE SEQUENCE</scope>
</reference>
<proteinExistence type="predicted"/>
<comment type="caution">
    <text evidence="2">The sequence shown here is derived from an EMBL/GenBank/DDBJ whole genome shotgun (WGS) entry which is preliminary data.</text>
</comment>
<dbReference type="EMBL" id="LAZR01022472">
    <property type="protein sequence ID" value="KKL81757.1"/>
    <property type="molecule type" value="Genomic_DNA"/>
</dbReference>
<protein>
    <submittedName>
        <fullName evidence="2">Uncharacterized protein</fullName>
    </submittedName>
</protein>
<accession>A0A0F9I331</accession>
<organism evidence="2">
    <name type="scientific">marine sediment metagenome</name>
    <dbReference type="NCBI Taxonomy" id="412755"/>
    <lineage>
        <taxon>unclassified sequences</taxon>
        <taxon>metagenomes</taxon>
        <taxon>ecological metagenomes</taxon>
    </lineage>
</organism>
<keyword evidence="1" id="KW-0472">Membrane</keyword>
<keyword evidence="1" id="KW-0812">Transmembrane</keyword>
<evidence type="ECO:0000313" key="2">
    <source>
        <dbReference type="EMBL" id="KKL81757.1"/>
    </source>
</evidence>
<feature type="transmembrane region" description="Helical" evidence="1">
    <location>
        <begin position="12"/>
        <end position="32"/>
    </location>
</feature>
<name>A0A0F9I331_9ZZZZ</name>
<keyword evidence="1" id="KW-1133">Transmembrane helix</keyword>
<sequence length="50" mass="5778">MFESLFANNEFFQGGFSLMLIGAVIAAIRYVPVLVWQLIQRRWSVTVTTR</sequence>
<evidence type="ECO:0000256" key="1">
    <source>
        <dbReference type="SAM" id="Phobius"/>
    </source>
</evidence>
<dbReference type="AlphaFoldDB" id="A0A0F9I331"/>